<keyword evidence="2" id="KW-1185">Reference proteome</keyword>
<organism evidence="1 2">
    <name type="scientific">Spirosoma arboris</name>
    <dbReference type="NCBI Taxonomy" id="2682092"/>
    <lineage>
        <taxon>Bacteria</taxon>
        <taxon>Pseudomonadati</taxon>
        <taxon>Bacteroidota</taxon>
        <taxon>Cytophagia</taxon>
        <taxon>Cytophagales</taxon>
        <taxon>Cytophagaceae</taxon>
        <taxon>Spirosoma</taxon>
    </lineage>
</organism>
<evidence type="ECO:0000313" key="2">
    <source>
        <dbReference type="Proteomes" id="UP000436006"/>
    </source>
</evidence>
<comment type="caution">
    <text evidence="1">The sequence shown here is derived from an EMBL/GenBank/DDBJ whole genome shotgun (WGS) entry which is preliminary data.</text>
</comment>
<proteinExistence type="predicted"/>
<name>A0A7K1SKG9_9BACT</name>
<dbReference type="Proteomes" id="UP000436006">
    <property type="component" value="Unassembled WGS sequence"/>
</dbReference>
<protein>
    <submittedName>
        <fullName evidence="1">Uncharacterized protein</fullName>
    </submittedName>
</protein>
<sequence>MKTYTGIGNLPAFKINGTNADLQRFEADCERLGLQVSKANSYFRDDYEHCLMPAYAYYKGNHDNIKLQTLSSDVYFPELIYDLKTDYALALSMVEIINQAVAPEV</sequence>
<dbReference type="RefSeq" id="WP_157589076.1">
    <property type="nucleotide sequence ID" value="NZ_WPIN01000015.1"/>
</dbReference>
<evidence type="ECO:0000313" key="1">
    <source>
        <dbReference type="EMBL" id="MVM34248.1"/>
    </source>
</evidence>
<gene>
    <name evidence="1" type="ORF">GO755_29730</name>
</gene>
<accession>A0A7K1SKG9</accession>
<dbReference type="AlphaFoldDB" id="A0A7K1SKG9"/>
<reference evidence="1 2" key="1">
    <citation type="submission" date="2019-12" db="EMBL/GenBank/DDBJ databases">
        <title>Spirosoma sp. HMF4905 genome sequencing and assembly.</title>
        <authorList>
            <person name="Kang H."/>
            <person name="Cha I."/>
            <person name="Kim H."/>
            <person name="Joh K."/>
        </authorList>
    </citation>
    <scope>NUCLEOTIDE SEQUENCE [LARGE SCALE GENOMIC DNA]</scope>
    <source>
        <strain evidence="1 2">HMF4905</strain>
    </source>
</reference>
<dbReference type="EMBL" id="WPIN01000015">
    <property type="protein sequence ID" value="MVM34248.1"/>
    <property type="molecule type" value="Genomic_DNA"/>
</dbReference>